<dbReference type="EMBL" id="JXXN02001676">
    <property type="protein sequence ID" value="THD24297.1"/>
    <property type="molecule type" value="Genomic_DNA"/>
</dbReference>
<evidence type="ECO:0000313" key="1">
    <source>
        <dbReference type="EMBL" id="THD24297.1"/>
    </source>
</evidence>
<proteinExistence type="predicted"/>
<dbReference type="Proteomes" id="UP000230066">
    <property type="component" value="Unassembled WGS sequence"/>
</dbReference>
<keyword evidence="2" id="KW-1185">Reference proteome</keyword>
<name>A0A4E0RU10_FASHE</name>
<accession>A0A4E0RU10</accession>
<protein>
    <submittedName>
        <fullName evidence="1">Uncharacterized protein</fullName>
    </submittedName>
</protein>
<evidence type="ECO:0000313" key="2">
    <source>
        <dbReference type="Proteomes" id="UP000230066"/>
    </source>
</evidence>
<dbReference type="AlphaFoldDB" id="A0A4E0RU10"/>
<gene>
    <name evidence="1" type="ORF">D915_005038</name>
</gene>
<reference evidence="1" key="1">
    <citation type="submission" date="2019-03" db="EMBL/GenBank/DDBJ databases">
        <title>Improved annotation for the trematode Fasciola hepatica.</title>
        <authorList>
            <person name="Choi Y.-J."/>
            <person name="Martin J."/>
            <person name="Mitreva M."/>
        </authorList>
    </citation>
    <scope>NUCLEOTIDE SEQUENCE [LARGE SCALE GENOMIC DNA]</scope>
</reference>
<organism evidence="1 2">
    <name type="scientific">Fasciola hepatica</name>
    <name type="common">Liver fluke</name>
    <dbReference type="NCBI Taxonomy" id="6192"/>
    <lineage>
        <taxon>Eukaryota</taxon>
        <taxon>Metazoa</taxon>
        <taxon>Spiralia</taxon>
        <taxon>Lophotrochozoa</taxon>
        <taxon>Platyhelminthes</taxon>
        <taxon>Trematoda</taxon>
        <taxon>Digenea</taxon>
        <taxon>Plagiorchiida</taxon>
        <taxon>Echinostomata</taxon>
        <taxon>Echinostomatoidea</taxon>
        <taxon>Fasciolidae</taxon>
        <taxon>Fasciola</taxon>
    </lineage>
</organism>
<comment type="caution">
    <text evidence="1">The sequence shown here is derived from an EMBL/GenBank/DDBJ whole genome shotgun (WGS) entry which is preliminary data.</text>
</comment>
<sequence>MADSNPLSSGSLPPVTCLDLHCSLLQFLMSGCRLYVCSCGVCPLQCTYTQAYAIKLSIFGFPGANWASCFTLHFSGDSASHDRGQADVDTTLSTKAERALRDWIPVSSRLCAVRCQQQQTKTLIGSCSMILQTMQKNIFIVLVAPHVPEVKVMLC</sequence>